<evidence type="ECO:0000256" key="5">
    <source>
        <dbReference type="ARBA" id="ARBA00022777"/>
    </source>
</evidence>
<dbReference type="Gene3D" id="1.10.510.10">
    <property type="entry name" value="Transferase(Phosphotransferase) domain 1"/>
    <property type="match status" value="1"/>
</dbReference>
<keyword evidence="6" id="KW-0067">ATP-binding</keyword>
<dbReference type="PANTHER" id="PTHR47973">
    <property type="entry name" value="CYSTEINE-RICH RECEPTOR-LIKE PROTEIN KINASE 3"/>
    <property type="match status" value="1"/>
</dbReference>
<dbReference type="Proteomes" id="UP000000768">
    <property type="component" value="Chromosome 8"/>
</dbReference>
<sequence>MLVYNYMENNSLAQTLFGNSHSRIRLDWRMRVKICIGVADGFTYLHEEVRPPIVHCDIKTSNIVLERNLRPKTADFGLAKFFPSNMTHQHHGLQGRCIYLAPEYAIRGQLTKMADVYSFGVLLLEIVSGRCGDATLIPDYLVMSNSY</sequence>
<keyword evidence="2" id="KW-0723">Serine/threonine-protein kinase</keyword>
<dbReference type="Gramene" id="EES17368">
    <property type="protein sequence ID" value="EES17368"/>
    <property type="gene ID" value="SORBI_3008G165300"/>
</dbReference>
<feature type="domain" description="Protein kinase" evidence="9">
    <location>
        <begin position="1"/>
        <end position="147"/>
    </location>
</feature>
<dbReference type="GO" id="GO:0005524">
    <property type="term" value="F:ATP binding"/>
    <property type="evidence" value="ECO:0007669"/>
    <property type="project" value="UniProtKB-KW"/>
</dbReference>
<reference evidence="10 11" key="1">
    <citation type="journal article" date="2009" name="Nature">
        <title>The Sorghum bicolor genome and the diversification of grasses.</title>
        <authorList>
            <person name="Paterson A.H."/>
            <person name="Bowers J.E."/>
            <person name="Bruggmann R."/>
            <person name="Dubchak I."/>
            <person name="Grimwood J."/>
            <person name="Gundlach H."/>
            <person name="Haberer G."/>
            <person name="Hellsten U."/>
            <person name="Mitros T."/>
            <person name="Poliakov A."/>
            <person name="Schmutz J."/>
            <person name="Spannagl M."/>
            <person name="Tang H."/>
            <person name="Wang X."/>
            <person name="Wicker T."/>
            <person name="Bharti A.K."/>
            <person name="Chapman J."/>
            <person name="Feltus F.A."/>
            <person name="Gowik U."/>
            <person name="Grigoriev I.V."/>
            <person name="Lyons E."/>
            <person name="Maher C.A."/>
            <person name="Martis M."/>
            <person name="Narechania A."/>
            <person name="Otillar R.P."/>
            <person name="Penning B.W."/>
            <person name="Salamov A.A."/>
            <person name="Wang Y."/>
            <person name="Zhang L."/>
            <person name="Carpita N.C."/>
            <person name="Freeling M."/>
            <person name="Gingle A.R."/>
            <person name="Hash C.T."/>
            <person name="Keller B."/>
            <person name="Klein P."/>
            <person name="Kresovich S."/>
            <person name="McCann M.C."/>
            <person name="Ming R."/>
            <person name="Peterson D.G."/>
            <person name="Mehboob-ur-Rahman"/>
            <person name="Ware D."/>
            <person name="Westhoff P."/>
            <person name="Mayer K.F."/>
            <person name="Messing J."/>
            <person name="Rokhsar D.S."/>
        </authorList>
    </citation>
    <scope>NUCLEOTIDE SEQUENCE [LARGE SCALE GENOMIC DNA]</scope>
    <source>
        <strain evidence="11">cv. BTx623</strain>
    </source>
</reference>
<dbReference type="EMBL" id="CM000767">
    <property type="protein sequence ID" value="EES17368.1"/>
    <property type="molecule type" value="Genomic_DNA"/>
</dbReference>
<protein>
    <recommendedName>
        <fullName evidence="1">non-specific serine/threonine protein kinase</fullName>
        <ecNumber evidence="1">2.7.11.1</ecNumber>
    </recommendedName>
</protein>
<evidence type="ECO:0000256" key="1">
    <source>
        <dbReference type="ARBA" id="ARBA00012513"/>
    </source>
</evidence>
<dbReference type="InterPro" id="IPR011009">
    <property type="entry name" value="Kinase-like_dom_sf"/>
</dbReference>
<dbReference type="SUPFAM" id="SSF56112">
    <property type="entry name" value="Protein kinase-like (PK-like)"/>
    <property type="match status" value="1"/>
</dbReference>
<gene>
    <name evidence="10" type="ORF">SORBI_3008G165300</name>
</gene>
<dbReference type="GO" id="GO:0004674">
    <property type="term" value="F:protein serine/threonine kinase activity"/>
    <property type="evidence" value="ECO:0000318"/>
    <property type="project" value="GO_Central"/>
</dbReference>
<dbReference type="InterPro" id="IPR008271">
    <property type="entry name" value="Ser/Thr_kinase_AS"/>
</dbReference>
<dbReference type="InParanoid" id="C5YRV3"/>
<dbReference type="InterPro" id="IPR001245">
    <property type="entry name" value="Ser-Thr/Tyr_kinase_cat_dom"/>
</dbReference>
<dbReference type="InterPro" id="IPR052059">
    <property type="entry name" value="CR_Ser/Thr_kinase"/>
</dbReference>
<dbReference type="PROSITE" id="PS00108">
    <property type="entry name" value="PROTEIN_KINASE_ST"/>
    <property type="match status" value="1"/>
</dbReference>
<dbReference type="FunFam" id="1.10.510.10:FF:001023">
    <property type="entry name" value="Os07g0541700 protein"/>
    <property type="match status" value="1"/>
</dbReference>
<comment type="catalytic activity">
    <reaction evidence="8">
        <text>L-seryl-[protein] + ATP = O-phospho-L-seryl-[protein] + ADP + H(+)</text>
        <dbReference type="Rhea" id="RHEA:17989"/>
        <dbReference type="Rhea" id="RHEA-COMP:9863"/>
        <dbReference type="Rhea" id="RHEA-COMP:11604"/>
        <dbReference type="ChEBI" id="CHEBI:15378"/>
        <dbReference type="ChEBI" id="CHEBI:29999"/>
        <dbReference type="ChEBI" id="CHEBI:30616"/>
        <dbReference type="ChEBI" id="CHEBI:83421"/>
        <dbReference type="ChEBI" id="CHEBI:456216"/>
        <dbReference type="EC" id="2.7.11.1"/>
    </reaction>
</comment>
<keyword evidence="3" id="KW-0808">Transferase</keyword>
<dbReference type="PROSITE" id="PS50011">
    <property type="entry name" value="PROTEIN_KINASE_DOM"/>
    <property type="match status" value="1"/>
</dbReference>
<name>C5YRV3_SORBI</name>
<keyword evidence="4" id="KW-0547">Nucleotide-binding</keyword>
<dbReference type="EC" id="2.7.11.1" evidence="1"/>
<dbReference type="OMA" id="FLHEERY"/>
<evidence type="ECO:0000313" key="10">
    <source>
        <dbReference type="EMBL" id="EES17368.1"/>
    </source>
</evidence>
<evidence type="ECO:0000313" key="11">
    <source>
        <dbReference type="Proteomes" id="UP000000768"/>
    </source>
</evidence>
<evidence type="ECO:0000256" key="3">
    <source>
        <dbReference type="ARBA" id="ARBA00022679"/>
    </source>
</evidence>
<dbReference type="InterPro" id="IPR000719">
    <property type="entry name" value="Prot_kinase_dom"/>
</dbReference>
<keyword evidence="11" id="KW-1185">Reference proteome</keyword>
<evidence type="ECO:0000256" key="8">
    <source>
        <dbReference type="ARBA" id="ARBA00048679"/>
    </source>
</evidence>
<dbReference type="eggNOG" id="KOG1187">
    <property type="taxonomic scope" value="Eukaryota"/>
</dbReference>
<evidence type="ECO:0000256" key="2">
    <source>
        <dbReference type="ARBA" id="ARBA00022527"/>
    </source>
</evidence>
<dbReference type="Pfam" id="PF07714">
    <property type="entry name" value="PK_Tyr_Ser-Thr"/>
    <property type="match status" value="1"/>
</dbReference>
<dbReference type="HOGENOM" id="CLU_000288_21_4_1"/>
<evidence type="ECO:0000256" key="4">
    <source>
        <dbReference type="ARBA" id="ARBA00022741"/>
    </source>
</evidence>
<evidence type="ECO:0000256" key="6">
    <source>
        <dbReference type="ARBA" id="ARBA00022840"/>
    </source>
</evidence>
<accession>C5YRV3</accession>
<evidence type="ECO:0000256" key="7">
    <source>
        <dbReference type="ARBA" id="ARBA00047899"/>
    </source>
</evidence>
<organism evidence="10 11">
    <name type="scientific">Sorghum bicolor</name>
    <name type="common">Sorghum</name>
    <name type="synonym">Sorghum vulgare</name>
    <dbReference type="NCBI Taxonomy" id="4558"/>
    <lineage>
        <taxon>Eukaryota</taxon>
        <taxon>Viridiplantae</taxon>
        <taxon>Streptophyta</taxon>
        <taxon>Embryophyta</taxon>
        <taxon>Tracheophyta</taxon>
        <taxon>Spermatophyta</taxon>
        <taxon>Magnoliopsida</taxon>
        <taxon>Liliopsida</taxon>
        <taxon>Poales</taxon>
        <taxon>Poaceae</taxon>
        <taxon>PACMAD clade</taxon>
        <taxon>Panicoideae</taxon>
        <taxon>Andropogonodae</taxon>
        <taxon>Andropogoneae</taxon>
        <taxon>Sorghinae</taxon>
        <taxon>Sorghum</taxon>
    </lineage>
</organism>
<keyword evidence="5" id="KW-0418">Kinase</keyword>
<dbReference type="AlphaFoldDB" id="C5YRV3"/>
<proteinExistence type="predicted"/>
<comment type="catalytic activity">
    <reaction evidence="7">
        <text>L-threonyl-[protein] + ATP = O-phospho-L-threonyl-[protein] + ADP + H(+)</text>
        <dbReference type="Rhea" id="RHEA:46608"/>
        <dbReference type="Rhea" id="RHEA-COMP:11060"/>
        <dbReference type="Rhea" id="RHEA-COMP:11605"/>
        <dbReference type="ChEBI" id="CHEBI:15378"/>
        <dbReference type="ChEBI" id="CHEBI:30013"/>
        <dbReference type="ChEBI" id="CHEBI:30616"/>
        <dbReference type="ChEBI" id="CHEBI:61977"/>
        <dbReference type="ChEBI" id="CHEBI:456216"/>
        <dbReference type="EC" id="2.7.11.1"/>
    </reaction>
</comment>
<evidence type="ECO:0000259" key="9">
    <source>
        <dbReference type="PROSITE" id="PS50011"/>
    </source>
</evidence>
<reference evidence="11" key="2">
    <citation type="journal article" date="2018" name="Plant J.">
        <title>The Sorghum bicolor reference genome: improved assembly, gene annotations, a transcriptome atlas, and signatures of genome organization.</title>
        <authorList>
            <person name="McCormick R.F."/>
            <person name="Truong S.K."/>
            <person name="Sreedasyam A."/>
            <person name="Jenkins J."/>
            <person name="Shu S."/>
            <person name="Sims D."/>
            <person name="Kennedy M."/>
            <person name="Amirebrahimi M."/>
            <person name="Weers B.D."/>
            <person name="McKinley B."/>
            <person name="Mattison A."/>
            <person name="Morishige D.T."/>
            <person name="Grimwood J."/>
            <person name="Schmutz J."/>
            <person name="Mullet J.E."/>
        </authorList>
    </citation>
    <scope>NUCLEOTIDE SEQUENCE [LARGE SCALE GENOMIC DNA]</scope>
    <source>
        <strain evidence="11">cv. BTx623</strain>
    </source>
</reference>